<dbReference type="Proteomes" id="UP000019760">
    <property type="component" value="Unassembled WGS sequence"/>
</dbReference>
<feature type="region of interest" description="Disordered" evidence="1">
    <location>
        <begin position="1"/>
        <end position="20"/>
    </location>
</feature>
<comment type="caution">
    <text evidence="2">The sequence shown here is derived from an EMBL/GenBank/DDBJ whole genome shotgun (WGS) entry which is preliminary data.</text>
</comment>
<evidence type="ECO:0008006" key="4">
    <source>
        <dbReference type="Google" id="ProtNLM"/>
    </source>
</evidence>
<sequence>MSEDDLSLRGPNAQNGDMRPTLPETQLAIRRAALALCRTLGWAAVNELTLPASGTSLGRRADIMALRPDHGFVCIEVKSGPRDFLTDRKWHEYRDWSDQFFFAVDEDFPVDLLPEDAGLLVAAVRDLPMGILAECAMIRPAPEHRLSPARRRALTHLFATTAAARLALLEDPAITASLRATLGVTLRAD</sequence>
<dbReference type="AlphaFoldDB" id="A0A023D302"/>
<evidence type="ECO:0000313" key="3">
    <source>
        <dbReference type="Proteomes" id="UP000019760"/>
    </source>
</evidence>
<gene>
    <name evidence="2" type="ORF">Amme_031_015</name>
</gene>
<dbReference type="Pfam" id="PF06319">
    <property type="entry name" value="MmcB-like"/>
    <property type="match status" value="1"/>
</dbReference>
<protein>
    <recommendedName>
        <fullName evidence="4">Transcription elongation factor</fullName>
    </recommendedName>
</protein>
<reference evidence="3" key="1">
    <citation type="journal article" date="2014" name="FEMS Microbiol. Lett.">
        <title>Draft Genomic DNA Sequence of the Facultatively Methylotrophic Bacterium Acidomonas methanolica type strain MB58.</title>
        <authorList>
            <person name="Higashiura N."/>
            <person name="Hadano H."/>
            <person name="Hirakawa H."/>
            <person name="Matsutani M."/>
            <person name="Takabe S."/>
            <person name="Matsushita K."/>
            <person name="Azuma Y."/>
        </authorList>
    </citation>
    <scope>NUCLEOTIDE SEQUENCE [LARGE SCALE GENOMIC DNA]</scope>
    <source>
        <strain evidence="3">MB58</strain>
    </source>
</reference>
<dbReference type="EMBL" id="BAND01000031">
    <property type="protein sequence ID" value="GAJ28553.1"/>
    <property type="molecule type" value="Genomic_DNA"/>
</dbReference>
<dbReference type="RefSeq" id="WP_239641591.1">
    <property type="nucleotide sequence ID" value="NZ_BAND01000031.1"/>
</dbReference>
<dbReference type="InterPro" id="IPR009394">
    <property type="entry name" value="MmcB-like"/>
</dbReference>
<evidence type="ECO:0000256" key="1">
    <source>
        <dbReference type="SAM" id="MobiDB-lite"/>
    </source>
</evidence>
<evidence type="ECO:0000313" key="2">
    <source>
        <dbReference type="EMBL" id="GAJ28553.1"/>
    </source>
</evidence>
<dbReference type="PIRSF" id="PIRSF031796">
    <property type="entry name" value="UPC031796"/>
    <property type="match status" value="1"/>
</dbReference>
<name>A0A023D302_ACIMT</name>
<organism evidence="2 3">
    <name type="scientific">Acidomonas methanolica NBRC 104435</name>
    <dbReference type="NCBI Taxonomy" id="1231351"/>
    <lineage>
        <taxon>Bacteria</taxon>
        <taxon>Pseudomonadati</taxon>
        <taxon>Pseudomonadota</taxon>
        <taxon>Alphaproteobacteria</taxon>
        <taxon>Acetobacterales</taxon>
        <taxon>Acetobacteraceae</taxon>
        <taxon>Acidomonas</taxon>
    </lineage>
</organism>
<reference evidence="2 3" key="2">
    <citation type="journal article" date="2014" name="FEMS Microbiol. Lett.">
        <title>Draft genomic DNA sequence of the facultatively methylotrophic bacterium Acidomonas methanolica type strain MB58.</title>
        <authorList>
            <person name="Higashiura N."/>
            <person name="Hadano H."/>
            <person name="Hirakawa H."/>
            <person name="Matsutani M."/>
            <person name="Takabe S."/>
            <person name="Matsushita K."/>
            <person name="Azuma Y."/>
        </authorList>
    </citation>
    <scope>NUCLEOTIDE SEQUENCE [LARGE SCALE GENOMIC DNA]</scope>
    <source>
        <strain evidence="2 3">MB58</strain>
    </source>
</reference>
<keyword evidence="3" id="KW-1185">Reference proteome</keyword>
<accession>A0A023D302</accession>
<proteinExistence type="predicted"/>